<dbReference type="Proteomes" id="UP000823749">
    <property type="component" value="Chromosome 1"/>
</dbReference>
<feature type="compositionally biased region" description="Low complexity" evidence="1">
    <location>
        <begin position="222"/>
        <end position="236"/>
    </location>
</feature>
<comment type="caution">
    <text evidence="2">The sequence shown here is derived from an EMBL/GenBank/DDBJ whole genome shotgun (WGS) entry which is preliminary data.</text>
</comment>
<feature type="region of interest" description="Disordered" evidence="1">
    <location>
        <begin position="279"/>
        <end position="308"/>
    </location>
</feature>
<evidence type="ECO:0000256" key="1">
    <source>
        <dbReference type="SAM" id="MobiDB-lite"/>
    </source>
</evidence>
<gene>
    <name evidence="2" type="ORF">RHGRI_003101</name>
</gene>
<proteinExistence type="predicted"/>
<evidence type="ECO:0000313" key="2">
    <source>
        <dbReference type="EMBL" id="KAG5567808.1"/>
    </source>
</evidence>
<dbReference type="PANTHER" id="PTHR33095">
    <property type="entry name" value="OS07G0619500 PROTEIN"/>
    <property type="match status" value="1"/>
</dbReference>
<reference evidence="2" key="1">
    <citation type="submission" date="2020-08" db="EMBL/GenBank/DDBJ databases">
        <title>Plant Genome Project.</title>
        <authorList>
            <person name="Zhang R.-G."/>
        </authorList>
    </citation>
    <scope>NUCLEOTIDE SEQUENCE</scope>
    <source>
        <strain evidence="2">WSP0</strain>
        <tissue evidence="2">Leaf</tissue>
    </source>
</reference>
<sequence length="383" mass="42476">MNKPFLTKQCPKPSKSTSTYHLISDEIDGTCANPYPTPGRDPTSGYYFSAPSSPMQYFVLSTFPPFPSSKPTTAAFYSTDSSTMSGSIDFDFSSNFSPNASISMPNESMMSADELFLNGQIRPMKLSSHLQTLAPVLDLEVEDEQDKQNSNIIKDSYCENRQDSVTRERDLCSRSISLHRKTRSMSRLRTEQLFWQDDNAFESKQADENKKGGTPPIDTTLSGSSSSSRSSSSGGNSKKWIFLKDLLHRSKSEGGGNNKDKFWPSITFSPVKEKKLASSSISPFSFSSRDDKDKNRMHTEKHKGNKQVRMKNGVAAKPANGGMAKRASAHELHYTANRAQAEEMKKRTYLPYRQGLLGCLGFSSKGYGAVNGFTKTLNPVSSR</sequence>
<feature type="region of interest" description="Disordered" evidence="1">
    <location>
        <begin position="204"/>
        <end position="236"/>
    </location>
</feature>
<dbReference type="EMBL" id="JACTNZ010000001">
    <property type="protein sequence ID" value="KAG5567808.1"/>
    <property type="molecule type" value="Genomic_DNA"/>
</dbReference>
<evidence type="ECO:0000313" key="3">
    <source>
        <dbReference type="Proteomes" id="UP000823749"/>
    </source>
</evidence>
<accession>A0AAV6LRM1</accession>
<dbReference type="AlphaFoldDB" id="A0AAV6LRM1"/>
<feature type="compositionally biased region" description="Basic residues" evidence="1">
    <location>
        <begin position="299"/>
        <end position="308"/>
    </location>
</feature>
<keyword evidence="3" id="KW-1185">Reference proteome</keyword>
<organism evidence="2 3">
    <name type="scientific">Rhododendron griersonianum</name>
    <dbReference type="NCBI Taxonomy" id="479676"/>
    <lineage>
        <taxon>Eukaryota</taxon>
        <taxon>Viridiplantae</taxon>
        <taxon>Streptophyta</taxon>
        <taxon>Embryophyta</taxon>
        <taxon>Tracheophyta</taxon>
        <taxon>Spermatophyta</taxon>
        <taxon>Magnoliopsida</taxon>
        <taxon>eudicotyledons</taxon>
        <taxon>Gunneridae</taxon>
        <taxon>Pentapetalae</taxon>
        <taxon>asterids</taxon>
        <taxon>Ericales</taxon>
        <taxon>Ericaceae</taxon>
        <taxon>Ericoideae</taxon>
        <taxon>Rhodoreae</taxon>
        <taxon>Rhododendron</taxon>
    </lineage>
</organism>
<feature type="compositionally biased region" description="Basic and acidic residues" evidence="1">
    <location>
        <begin position="288"/>
        <end position="298"/>
    </location>
</feature>
<dbReference type="InterPro" id="IPR012442">
    <property type="entry name" value="DUF1645_plant"/>
</dbReference>
<dbReference type="Pfam" id="PF07816">
    <property type="entry name" value="DUF1645"/>
    <property type="match status" value="1"/>
</dbReference>
<name>A0AAV6LRM1_9ERIC</name>
<dbReference type="PANTHER" id="PTHR33095:SF57">
    <property type="entry name" value="EXPRESSED PROTEIN"/>
    <property type="match status" value="1"/>
</dbReference>
<protein>
    <submittedName>
        <fullName evidence="2">Uncharacterized protein</fullName>
    </submittedName>
</protein>